<dbReference type="Proteomes" id="UP001596161">
    <property type="component" value="Unassembled WGS sequence"/>
</dbReference>
<reference evidence="2" key="1">
    <citation type="journal article" date="2019" name="Int. J. Syst. Evol. Microbiol.">
        <title>The Global Catalogue of Microorganisms (GCM) 10K type strain sequencing project: providing services to taxonomists for standard genome sequencing and annotation.</title>
        <authorList>
            <consortium name="The Broad Institute Genomics Platform"/>
            <consortium name="The Broad Institute Genome Sequencing Center for Infectious Disease"/>
            <person name="Wu L."/>
            <person name="Ma J."/>
        </authorList>
    </citation>
    <scope>NUCLEOTIDE SEQUENCE [LARGE SCALE GENOMIC DNA]</scope>
    <source>
        <strain evidence="2">KACC 12602</strain>
    </source>
</reference>
<proteinExistence type="predicted"/>
<evidence type="ECO:0000313" key="2">
    <source>
        <dbReference type="Proteomes" id="UP001596161"/>
    </source>
</evidence>
<evidence type="ECO:0000313" key="1">
    <source>
        <dbReference type="EMBL" id="MFC5269990.1"/>
    </source>
</evidence>
<gene>
    <name evidence="1" type="ORF">ACFPIB_05170</name>
</gene>
<comment type="caution">
    <text evidence="1">The sequence shown here is derived from an EMBL/GenBank/DDBJ whole genome shotgun (WGS) entry which is preliminary data.</text>
</comment>
<name>A0ABW0EB43_9BACT</name>
<organism evidence="1 2">
    <name type="scientific">Adhaeribacter terreus</name>
    <dbReference type="NCBI Taxonomy" id="529703"/>
    <lineage>
        <taxon>Bacteria</taxon>
        <taxon>Pseudomonadati</taxon>
        <taxon>Bacteroidota</taxon>
        <taxon>Cytophagia</taxon>
        <taxon>Cytophagales</taxon>
        <taxon>Hymenobacteraceae</taxon>
        <taxon>Adhaeribacter</taxon>
    </lineage>
</organism>
<accession>A0ABW0EB43</accession>
<keyword evidence="2" id="KW-1185">Reference proteome</keyword>
<dbReference type="EMBL" id="JBHSKT010000002">
    <property type="protein sequence ID" value="MFC5269990.1"/>
    <property type="molecule type" value="Genomic_DNA"/>
</dbReference>
<dbReference type="RefSeq" id="WP_378016364.1">
    <property type="nucleotide sequence ID" value="NZ_JBHSKT010000002.1"/>
</dbReference>
<sequence>MEFLELAPKIPVKTETHLFPLAQANEALEALRNGKFQGAAVLVME</sequence>
<evidence type="ECO:0008006" key="3">
    <source>
        <dbReference type="Google" id="ProtNLM"/>
    </source>
</evidence>
<protein>
    <recommendedName>
        <fullName evidence="3">Alcohol dehydrogenase</fullName>
    </recommendedName>
</protein>